<sequence length="188" mass="21959">MTATDKDHYDDTLGVDKTTEANPTTSAQSPYQPKQKTRTIIATHIPKTLSTPDSNRRHKTSLAPLQEIQEPKGEKRRKRTSASIRTRSADHDNTNRGQHISHYQHRPLRRTEMKRTQNNATHKQQPTLTTQQTLQRKQKRDKKRHTHQKDDTSRHEEAPTRKEGTGEQRRTTMPAKRDIRDSETFNKR</sequence>
<feature type="compositionally biased region" description="Polar residues" evidence="1">
    <location>
        <begin position="20"/>
        <end position="40"/>
    </location>
</feature>
<evidence type="ECO:0000256" key="1">
    <source>
        <dbReference type="SAM" id="MobiDB-lite"/>
    </source>
</evidence>
<feature type="region of interest" description="Disordered" evidence="1">
    <location>
        <begin position="1"/>
        <end position="188"/>
    </location>
</feature>
<accession>A0A6A6YA09</accession>
<name>A0A6A6YA09_9PEZI</name>
<dbReference type="Proteomes" id="UP000504636">
    <property type="component" value="Unplaced"/>
</dbReference>
<keyword evidence="3" id="KW-1185">Reference proteome</keyword>
<dbReference type="EMBL" id="MU003710">
    <property type="protein sequence ID" value="KAF2805398.1"/>
    <property type="molecule type" value="Genomic_DNA"/>
</dbReference>
<evidence type="ECO:0000313" key="2">
    <source>
        <dbReference type="EMBL" id="KAF2805398.1"/>
    </source>
</evidence>
<dbReference type="AlphaFoldDB" id="A0A6A6YA09"/>
<gene>
    <name evidence="2 4" type="ORF">BDZ99DRAFT_480774</name>
</gene>
<protein>
    <submittedName>
        <fullName evidence="2 4">Uncharacterized protein</fullName>
    </submittedName>
</protein>
<dbReference type="RefSeq" id="XP_033572362.1">
    <property type="nucleotide sequence ID" value="XM_033722351.1"/>
</dbReference>
<feature type="compositionally biased region" description="Basic and acidic residues" evidence="1">
    <location>
        <begin position="148"/>
        <end position="188"/>
    </location>
</feature>
<evidence type="ECO:0000313" key="4">
    <source>
        <dbReference type="RefSeq" id="XP_033572362.1"/>
    </source>
</evidence>
<evidence type="ECO:0000313" key="3">
    <source>
        <dbReference type="Proteomes" id="UP000504636"/>
    </source>
</evidence>
<organism evidence="2">
    <name type="scientific">Mytilinidion resinicola</name>
    <dbReference type="NCBI Taxonomy" id="574789"/>
    <lineage>
        <taxon>Eukaryota</taxon>
        <taxon>Fungi</taxon>
        <taxon>Dikarya</taxon>
        <taxon>Ascomycota</taxon>
        <taxon>Pezizomycotina</taxon>
        <taxon>Dothideomycetes</taxon>
        <taxon>Pleosporomycetidae</taxon>
        <taxon>Mytilinidiales</taxon>
        <taxon>Mytilinidiaceae</taxon>
        <taxon>Mytilinidion</taxon>
    </lineage>
</organism>
<feature type="compositionally biased region" description="Basic residues" evidence="1">
    <location>
        <begin position="136"/>
        <end position="147"/>
    </location>
</feature>
<feature type="compositionally biased region" description="Basic and acidic residues" evidence="1">
    <location>
        <begin position="1"/>
        <end position="11"/>
    </location>
</feature>
<dbReference type="GeneID" id="54463244"/>
<reference evidence="4" key="3">
    <citation type="submission" date="2025-04" db="UniProtKB">
        <authorList>
            <consortium name="RefSeq"/>
        </authorList>
    </citation>
    <scope>IDENTIFICATION</scope>
    <source>
        <strain evidence="4">CBS 304.34</strain>
    </source>
</reference>
<reference evidence="2 4" key="1">
    <citation type="journal article" date="2020" name="Stud. Mycol.">
        <title>101 Dothideomycetes genomes: a test case for predicting lifestyles and emergence of pathogens.</title>
        <authorList>
            <person name="Haridas S."/>
            <person name="Albert R."/>
            <person name="Binder M."/>
            <person name="Bloem J."/>
            <person name="Labutti K."/>
            <person name="Salamov A."/>
            <person name="Andreopoulos B."/>
            <person name="Baker S."/>
            <person name="Barry K."/>
            <person name="Bills G."/>
            <person name="Bluhm B."/>
            <person name="Cannon C."/>
            <person name="Castanera R."/>
            <person name="Culley D."/>
            <person name="Daum C."/>
            <person name="Ezra D."/>
            <person name="Gonzalez J."/>
            <person name="Henrissat B."/>
            <person name="Kuo A."/>
            <person name="Liang C."/>
            <person name="Lipzen A."/>
            <person name="Lutzoni F."/>
            <person name="Magnuson J."/>
            <person name="Mondo S."/>
            <person name="Nolan M."/>
            <person name="Ohm R."/>
            <person name="Pangilinan J."/>
            <person name="Park H.-J."/>
            <person name="Ramirez L."/>
            <person name="Alfaro M."/>
            <person name="Sun H."/>
            <person name="Tritt A."/>
            <person name="Yoshinaga Y."/>
            <person name="Zwiers L.-H."/>
            <person name="Turgeon B."/>
            <person name="Goodwin S."/>
            <person name="Spatafora J."/>
            <person name="Crous P."/>
            <person name="Grigoriev I."/>
        </authorList>
    </citation>
    <scope>NUCLEOTIDE SEQUENCE</scope>
    <source>
        <strain evidence="2 4">CBS 304.34</strain>
    </source>
</reference>
<feature type="compositionally biased region" description="Low complexity" evidence="1">
    <location>
        <begin position="121"/>
        <end position="135"/>
    </location>
</feature>
<proteinExistence type="predicted"/>
<reference evidence="4" key="2">
    <citation type="submission" date="2020-04" db="EMBL/GenBank/DDBJ databases">
        <authorList>
            <consortium name="NCBI Genome Project"/>
        </authorList>
    </citation>
    <scope>NUCLEOTIDE SEQUENCE</scope>
    <source>
        <strain evidence="4">CBS 304.34</strain>
    </source>
</reference>